<dbReference type="AlphaFoldDB" id="A0A022RUL8"/>
<dbReference type="PANTHER" id="PTHR46444">
    <property type="entry name" value="DCD (DEVELOPMENT AND CELL DEATH) DOMAIN PROTEIN-RELATED"/>
    <property type="match status" value="1"/>
</dbReference>
<evidence type="ECO:0000259" key="1">
    <source>
        <dbReference type="PROSITE" id="PS51222"/>
    </source>
</evidence>
<accession>A0A022RUL8</accession>
<dbReference type="Pfam" id="PF10539">
    <property type="entry name" value="Dev_Cell_Death"/>
    <property type="match status" value="1"/>
</dbReference>
<dbReference type="Proteomes" id="UP000030748">
    <property type="component" value="Unassembled WGS sequence"/>
</dbReference>
<dbReference type="InterPro" id="IPR013989">
    <property type="entry name" value="Dev_and_cell_death_domain"/>
</dbReference>
<dbReference type="PROSITE" id="PS51222">
    <property type="entry name" value="DCD"/>
    <property type="match status" value="1"/>
</dbReference>
<evidence type="ECO:0000313" key="2">
    <source>
        <dbReference type="EMBL" id="EYU43676.1"/>
    </source>
</evidence>
<gene>
    <name evidence="2" type="ORF">MIMGU_mgv1a018944mg</name>
</gene>
<reference evidence="2 3" key="1">
    <citation type="journal article" date="2013" name="Proc. Natl. Acad. Sci. U.S.A.">
        <title>Fine-scale variation in meiotic recombination in Mimulus inferred from population shotgun sequencing.</title>
        <authorList>
            <person name="Hellsten U."/>
            <person name="Wright K.M."/>
            <person name="Jenkins J."/>
            <person name="Shu S."/>
            <person name="Yuan Y."/>
            <person name="Wessler S.R."/>
            <person name="Schmutz J."/>
            <person name="Willis J.H."/>
            <person name="Rokhsar D.S."/>
        </authorList>
    </citation>
    <scope>NUCLEOTIDE SEQUENCE [LARGE SCALE GENOMIC DNA]</scope>
    <source>
        <strain evidence="3">cv. DUN x IM62</strain>
    </source>
</reference>
<feature type="non-terminal residue" evidence="2">
    <location>
        <position position="676"/>
    </location>
</feature>
<dbReference type="EMBL" id="KI630240">
    <property type="protein sequence ID" value="EYU43676.1"/>
    <property type="molecule type" value="Genomic_DNA"/>
</dbReference>
<dbReference type="eggNOG" id="ENOG502RE3S">
    <property type="taxonomic scope" value="Eukaryota"/>
</dbReference>
<protein>
    <recommendedName>
        <fullName evidence="1">DCD domain-containing protein</fullName>
    </recommendedName>
</protein>
<feature type="domain" description="DCD" evidence="1">
    <location>
        <begin position="14"/>
        <end position="144"/>
    </location>
</feature>
<sequence length="676" mass="76674">MWDNEEDNGAAGRVPEFGAIFMSSTETKKECFKHNVFALPSHMGKFVKHIKAGMVLFLFEFKKRQLFGVYQASCDGALDIVPHAFNHSGMHFPAQVSFTPIWYCDPLSEHEFRDAIRENYFSAKKFNFGLSKDQKEHAFAGGDFLPKKRRRDTDDRLIRNYMAENGTYNHGTSQTLQFDSSMYSSDEGRKLADGRRLSSVERVRNGGQVDGVLNPVLPPDYLINPLDARSSDDDRFMERLRLFDEYKMDHGSGQAYAKDPYGKPLSKNKYGIDEHIHEHRFYGDFHQRDHGVQPMVYGDDNLDLFRQTREVMGGNRGSMTSKLENRYHLDCDGCNSPVSDFEHSADLLHNLRKTTAGGRFPFNDRVESKPYFGTCSMEDFSSENLSRPLHSGHRIVRDSNYPLVEGRVTENIDDNIFFSTFSTRKNRYPECLDGRVVNDGRYMNSDRGDNEEGIQMVISPFNTMEYPSPSKRSFPEKLLPEKRCSPLTAAHNFDFSRSKFDDAAIIRAAAPYMPEETNFSHGYSASMAANLNSNLVQENHPHYAPLGNFSFKNKSSPYYSELQSSRYLDIGPEFGNKCLSTNASVHQSPLLHKTTGSVLNSKLSMHTDVNNSAHVNHSGPLFPISAPPPYSGSENTEREKGLLFAYPSNSNENHCAFDRNLPTASQHESEHAPLQD</sequence>
<evidence type="ECO:0000313" key="3">
    <source>
        <dbReference type="Proteomes" id="UP000030748"/>
    </source>
</evidence>
<proteinExistence type="predicted"/>
<dbReference type="SMART" id="SM00767">
    <property type="entry name" value="DCD"/>
    <property type="match status" value="1"/>
</dbReference>
<name>A0A022RUL8_ERYGU</name>
<dbReference type="PANTHER" id="PTHR46444:SF9">
    <property type="entry name" value="DCD (DEVELOPMENT AND CELL DEATH) DOMAIN PROTEIN"/>
    <property type="match status" value="1"/>
</dbReference>
<organism evidence="2 3">
    <name type="scientific">Erythranthe guttata</name>
    <name type="common">Yellow monkey flower</name>
    <name type="synonym">Mimulus guttatus</name>
    <dbReference type="NCBI Taxonomy" id="4155"/>
    <lineage>
        <taxon>Eukaryota</taxon>
        <taxon>Viridiplantae</taxon>
        <taxon>Streptophyta</taxon>
        <taxon>Embryophyta</taxon>
        <taxon>Tracheophyta</taxon>
        <taxon>Spermatophyta</taxon>
        <taxon>Magnoliopsida</taxon>
        <taxon>eudicotyledons</taxon>
        <taxon>Gunneridae</taxon>
        <taxon>Pentapetalae</taxon>
        <taxon>asterids</taxon>
        <taxon>lamiids</taxon>
        <taxon>Lamiales</taxon>
        <taxon>Phrymaceae</taxon>
        <taxon>Erythranthe</taxon>
    </lineage>
</organism>
<keyword evidence="3" id="KW-1185">Reference proteome</keyword>